<dbReference type="InterPro" id="IPR013324">
    <property type="entry name" value="RNA_pol_sigma_r3/r4-like"/>
</dbReference>
<gene>
    <name evidence="1" type="ORF">R5W23_002699</name>
</gene>
<reference evidence="2" key="1">
    <citation type="journal article" date="2023" name="Mar. Drugs">
        <title>Gemmata algarum, a Novel Planctomycete Isolated from an Algal Mat, Displays Antimicrobial Activity.</title>
        <authorList>
            <person name="Kumar G."/>
            <person name="Kallscheuer N."/>
            <person name="Kashif M."/>
            <person name="Ahamad S."/>
            <person name="Jagadeeshwari U."/>
            <person name="Pannikurungottu S."/>
            <person name="Haufschild T."/>
            <person name="Kabuu M."/>
            <person name="Sasikala C."/>
            <person name="Jogler C."/>
            <person name="Ramana C."/>
        </authorList>
    </citation>
    <scope>NUCLEOTIDE SEQUENCE [LARGE SCALE GENOMIC DNA]</scope>
    <source>
        <strain evidence="2">JC673</strain>
    </source>
</reference>
<comment type="caution">
    <text evidence="1">The sequence shown here is derived from an EMBL/GenBank/DDBJ whole genome shotgun (WGS) entry which is preliminary data.</text>
</comment>
<evidence type="ECO:0000313" key="2">
    <source>
        <dbReference type="Proteomes" id="UP001272242"/>
    </source>
</evidence>
<protein>
    <recommendedName>
        <fullName evidence="3">RNA polymerase sigma-70 region 4 domain-containing protein</fullName>
    </recommendedName>
</protein>
<evidence type="ECO:0008006" key="3">
    <source>
        <dbReference type="Google" id="ProtNLM"/>
    </source>
</evidence>
<dbReference type="EMBL" id="JAXBLV010000193">
    <property type="protein sequence ID" value="MDY3561421.1"/>
    <property type="molecule type" value="Genomic_DNA"/>
</dbReference>
<sequence>MAALLARAKLTTRQRELFTRHVGGGELLGDLAAEQGASRSRVGHVVAGALVKLRAAAG</sequence>
<accession>A0ABU5F1Z4</accession>
<dbReference type="Proteomes" id="UP001272242">
    <property type="component" value="Unassembled WGS sequence"/>
</dbReference>
<proteinExistence type="predicted"/>
<dbReference type="RefSeq" id="WP_320687836.1">
    <property type="nucleotide sequence ID" value="NZ_JAXBLV010000193.1"/>
</dbReference>
<organism evidence="1 2">
    <name type="scientific">Gemmata algarum</name>
    <dbReference type="NCBI Taxonomy" id="2975278"/>
    <lineage>
        <taxon>Bacteria</taxon>
        <taxon>Pseudomonadati</taxon>
        <taxon>Planctomycetota</taxon>
        <taxon>Planctomycetia</taxon>
        <taxon>Gemmatales</taxon>
        <taxon>Gemmataceae</taxon>
        <taxon>Gemmata</taxon>
    </lineage>
</organism>
<keyword evidence="2" id="KW-1185">Reference proteome</keyword>
<dbReference type="SUPFAM" id="SSF88659">
    <property type="entry name" value="Sigma3 and sigma4 domains of RNA polymerase sigma factors"/>
    <property type="match status" value="1"/>
</dbReference>
<evidence type="ECO:0000313" key="1">
    <source>
        <dbReference type="EMBL" id="MDY3561421.1"/>
    </source>
</evidence>
<name>A0ABU5F1Z4_9BACT</name>